<dbReference type="EMBL" id="JAHLUH010000005">
    <property type="protein sequence ID" value="KAG7728038.1"/>
    <property type="molecule type" value="Genomic_DNA"/>
</dbReference>
<reference evidence="1" key="1">
    <citation type="journal article" date="2021" name="G3 (Bethesda)">
        <title>Genomic diversity, chromosomal rearrangements, and interspecies hybridization in the ogataea polymorpha species complex.</title>
        <authorList>
            <person name="Hanson S.J."/>
            <person name="Cinneide E.O."/>
            <person name="Salzberg L.I."/>
            <person name="Wolfe K.H."/>
            <person name="McGowan J."/>
            <person name="Fitzpatrick D.A."/>
            <person name="Matlin K."/>
        </authorList>
    </citation>
    <scope>NUCLEOTIDE SEQUENCE</scope>
    <source>
        <strain evidence="1">83-405-1</strain>
    </source>
</reference>
<evidence type="ECO:0000313" key="1">
    <source>
        <dbReference type="EMBL" id="KAG7728038.1"/>
    </source>
</evidence>
<protein>
    <submittedName>
        <fullName evidence="1">Uncharacterized protein</fullName>
    </submittedName>
</protein>
<accession>A0AAN6D6A1</accession>
<dbReference type="AlphaFoldDB" id="A0AAN6D6A1"/>
<name>A0AAN6D6A1_9ASCO</name>
<comment type="caution">
    <text evidence="1">The sequence shown here is derived from an EMBL/GenBank/DDBJ whole genome shotgun (WGS) entry which is preliminary data.</text>
</comment>
<proteinExistence type="predicted"/>
<evidence type="ECO:0000313" key="2">
    <source>
        <dbReference type="Proteomes" id="UP000738402"/>
    </source>
</evidence>
<organism evidence="1 2">
    <name type="scientific">Ogataea haglerorum</name>
    <dbReference type="NCBI Taxonomy" id="1937702"/>
    <lineage>
        <taxon>Eukaryota</taxon>
        <taxon>Fungi</taxon>
        <taxon>Dikarya</taxon>
        <taxon>Ascomycota</taxon>
        <taxon>Saccharomycotina</taxon>
        <taxon>Pichiomycetes</taxon>
        <taxon>Pichiales</taxon>
        <taxon>Pichiaceae</taxon>
        <taxon>Ogataea</taxon>
    </lineage>
</organism>
<dbReference type="Proteomes" id="UP000738402">
    <property type="component" value="Unassembled WGS sequence"/>
</dbReference>
<sequence>MHKLGKVQSFDEGLETRWRSEITALQWGVNAEVVLQPFTSSCWWQCLNYLVELELQFEDVLQLISCLRALIWSHRSWCIRKSAFHCYRYANGSTLGQHASWRNWQHDALHLEKTVDLSQSTALCRSSIEDKPDVFVSIPGNLFSDERCQFPNANGCWQPSPVTVPAC</sequence>
<gene>
    <name evidence="1" type="ORF">KL933_002164</name>
</gene>